<dbReference type="Gene3D" id="3.40.50.410">
    <property type="entry name" value="von Willebrand factor, type A domain"/>
    <property type="match status" value="1"/>
</dbReference>
<dbReference type="SUPFAM" id="SSF53300">
    <property type="entry name" value="vWA-like"/>
    <property type="match status" value="1"/>
</dbReference>
<dbReference type="PANTHER" id="PTHR33608">
    <property type="entry name" value="BLL2464 PROTEIN"/>
    <property type="match status" value="1"/>
</dbReference>
<organism evidence="2">
    <name type="scientific">uncultured Cytophagales bacterium</name>
    <dbReference type="NCBI Taxonomy" id="158755"/>
    <lineage>
        <taxon>Bacteria</taxon>
        <taxon>Pseudomonadati</taxon>
        <taxon>Bacteroidota</taxon>
        <taxon>Sphingobacteriia</taxon>
        <taxon>Sphingobacteriales</taxon>
        <taxon>environmental samples</taxon>
    </lineage>
</organism>
<sequence>MLSPKTLASLKNLDLLARTVVDGFMMGVQKSVQKGSGMEFSQYRSYQPGDDLRQLDWKLFARSDRYYIREAETENSITVRFVLDASASMNHEDNGISKIQYARWLSAALAYLAHRQGDAVGLFALRKGDVVSLTPRRDAQHLQRLFYQLENLRPGGTFPGKEEAGRLLMAGSGRELTVLLTDLHESENEITRLAAQMKAHRNEVILFHLMAPNEMNLDYGGHVTLEDWETGQAVEVAADQLRPAYVQALHTHLEATRRRMLENDVAYRLQSTDQPLDDALRAFLRERTSGSGFSG</sequence>
<proteinExistence type="predicted"/>
<evidence type="ECO:0000313" key="2">
    <source>
        <dbReference type="EMBL" id="CAA9300370.1"/>
    </source>
</evidence>
<dbReference type="AlphaFoldDB" id="A0A6J4KAB0"/>
<accession>A0A6J4KAB0</accession>
<name>A0A6J4KAB0_9SPHI</name>
<dbReference type="CDD" id="cd00198">
    <property type="entry name" value="vWFA"/>
    <property type="match status" value="1"/>
</dbReference>
<reference evidence="2" key="1">
    <citation type="submission" date="2020-02" db="EMBL/GenBank/DDBJ databases">
        <authorList>
            <person name="Meier V. D."/>
        </authorList>
    </citation>
    <scope>NUCLEOTIDE SEQUENCE</scope>
    <source>
        <strain evidence="2">AVDCRST_MAG56</strain>
    </source>
</reference>
<protein>
    <recommendedName>
        <fullName evidence="1">DUF58 domain-containing protein</fullName>
    </recommendedName>
</protein>
<dbReference type="InterPro" id="IPR002881">
    <property type="entry name" value="DUF58"/>
</dbReference>
<gene>
    <name evidence="2" type="ORF">AVDCRST_MAG56-5474</name>
</gene>
<dbReference type="PANTHER" id="PTHR33608:SF7">
    <property type="entry name" value="DUF58 DOMAIN-CONTAINING PROTEIN"/>
    <property type="match status" value="1"/>
</dbReference>
<evidence type="ECO:0000259" key="1">
    <source>
        <dbReference type="Pfam" id="PF01882"/>
    </source>
</evidence>
<feature type="domain" description="DUF58" evidence="1">
    <location>
        <begin position="42"/>
        <end position="252"/>
    </location>
</feature>
<dbReference type="InterPro" id="IPR036465">
    <property type="entry name" value="vWFA_dom_sf"/>
</dbReference>
<dbReference type="EMBL" id="CADCTQ010000446">
    <property type="protein sequence ID" value="CAA9300370.1"/>
    <property type="molecule type" value="Genomic_DNA"/>
</dbReference>
<dbReference type="Pfam" id="PF01882">
    <property type="entry name" value="DUF58"/>
    <property type="match status" value="1"/>
</dbReference>